<evidence type="ECO:0000313" key="1">
    <source>
        <dbReference type="EMBL" id="KAJ8063082.1"/>
    </source>
</evidence>
<organism evidence="1 2">
    <name type="scientific">Sclerotinia nivalis</name>
    <dbReference type="NCBI Taxonomy" id="352851"/>
    <lineage>
        <taxon>Eukaryota</taxon>
        <taxon>Fungi</taxon>
        <taxon>Dikarya</taxon>
        <taxon>Ascomycota</taxon>
        <taxon>Pezizomycotina</taxon>
        <taxon>Leotiomycetes</taxon>
        <taxon>Helotiales</taxon>
        <taxon>Sclerotiniaceae</taxon>
        <taxon>Sclerotinia</taxon>
    </lineage>
</organism>
<dbReference type="InterPro" id="IPR036259">
    <property type="entry name" value="MFS_trans_sf"/>
</dbReference>
<reference evidence="1" key="1">
    <citation type="submission" date="2022-11" db="EMBL/GenBank/DDBJ databases">
        <title>Genome Resource of Sclerotinia nivalis Strain SnTB1, a Plant Pathogen Isolated from American Ginseng.</title>
        <authorList>
            <person name="Fan S."/>
        </authorList>
    </citation>
    <scope>NUCLEOTIDE SEQUENCE</scope>
    <source>
        <strain evidence="1">SnTB1</strain>
    </source>
</reference>
<gene>
    <name evidence="1" type="ORF">OCU04_008323</name>
</gene>
<sequence>MFSPSQRGLPMPLIAVAPFLGPTIGPIAGGFLAESAGWRWVAAFDGYFSRSYVDRRGTLHPRDVCASASPETLPCFIENDRASTSDERRPRR</sequence>
<dbReference type="AlphaFoldDB" id="A0A9X0AHX5"/>
<evidence type="ECO:0000313" key="2">
    <source>
        <dbReference type="Proteomes" id="UP001152300"/>
    </source>
</evidence>
<protein>
    <recommendedName>
        <fullName evidence="3">Major facilitator superfamily (MFS) profile domain-containing protein</fullName>
    </recommendedName>
</protein>
<dbReference type="OrthoDB" id="329835at2759"/>
<comment type="caution">
    <text evidence="1">The sequence shown here is derived from an EMBL/GenBank/DDBJ whole genome shotgun (WGS) entry which is preliminary data.</text>
</comment>
<accession>A0A9X0AHX5</accession>
<dbReference type="Gene3D" id="1.20.1720.10">
    <property type="entry name" value="Multidrug resistance protein D"/>
    <property type="match status" value="1"/>
</dbReference>
<evidence type="ECO:0008006" key="3">
    <source>
        <dbReference type="Google" id="ProtNLM"/>
    </source>
</evidence>
<proteinExistence type="predicted"/>
<name>A0A9X0AHX5_9HELO</name>
<dbReference type="EMBL" id="JAPEIS010000009">
    <property type="protein sequence ID" value="KAJ8063082.1"/>
    <property type="molecule type" value="Genomic_DNA"/>
</dbReference>
<dbReference type="SUPFAM" id="SSF103473">
    <property type="entry name" value="MFS general substrate transporter"/>
    <property type="match status" value="1"/>
</dbReference>
<keyword evidence="2" id="KW-1185">Reference proteome</keyword>
<dbReference type="Proteomes" id="UP001152300">
    <property type="component" value="Unassembled WGS sequence"/>
</dbReference>